<organism evidence="2 3">
    <name type="scientific">Orchesella cincta</name>
    <name type="common">Springtail</name>
    <name type="synonym">Podura cincta</name>
    <dbReference type="NCBI Taxonomy" id="48709"/>
    <lineage>
        <taxon>Eukaryota</taxon>
        <taxon>Metazoa</taxon>
        <taxon>Ecdysozoa</taxon>
        <taxon>Arthropoda</taxon>
        <taxon>Hexapoda</taxon>
        <taxon>Collembola</taxon>
        <taxon>Entomobryomorpha</taxon>
        <taxon>Entomobryoidea</taxon>
        <taxon>Orchesellidae</taxon>
        <taxon>Orchesellinae</taxon>
        <taxon>Orchesella</taxon>
    </lineage>
</organism>
<evidence type="ECO:0000313" key="3">
    <source>
        <dbReference type="Proteomes" id="UP000094527"/>
    </source>
</evidence>
<keyword evidence="1" id="KW-1133">Transmembrane helix</keyword>
<dbReference type="EMBL" id="LJIJ01000430">
    <property type="protein sequence ID" value="ODM97573.1"/>
    <property type="molecule type" value="Genomic_DNA"/>
</dbReference>
<keyword evidence="3" id="KW-1185">Reference proteome</keyword>
<keyword evidence="1" id="KW-0812">Transmembrane</keyword>
<sequence length="94" mass="10829">MIMGDLKRFPSDLRPSVAITFVFVGMFTIITILAPTQVQGYDVDSVCDICSFYAGELSPGKILKKMMRLFCQNREIHYIDHNLRDACSCKNYYY</sequence>
<accession>A0A1D2MX05</accession>
<proteinExistence type="predicted"/>
<feature type="transmembrane region" description="Helical" evidence="1">
    <location>
        <begin position="12"/>
        <end position="34"/>
    </location>
</feature>
<reference evidence="2 3" key="1">
    <citation type="journal article" date="2016" name="Genome Biol. Evol.">
        <title>Gene Family Evolution Reflects Adaptation to Soil Environmental Stressors in the Genome of the Collembolan Orchesella cincta.</title>
        <authorList>
            <person name="Faddeeva-Vakhrusheva A."/>
            <person name="Derks M.F."/>
            <person name="Anvar S.Y."/>
            <person name="Agamennone V."/>
            <person name="Suring W."/>
            <person name="Smit S."/>
            <person name="van Straalen N.M."/>
            <person name="Roelofs D."/>
        </authorList>
    </citation>
    <scope>NUCLEOTIDE SEQUENCE [LARGE SCALE GENOMIC DNA]</scope>
    <source>
        <tissue evidence="2">Mixed pool</tissue>
    </source>
</reference>
<evidence type="ECO:0000256" key="1">
    <source>
        <dbReference type="SAM" id="Phobius"/>
    </source>
</evidence>
<dbReference type="Proteomes" id="UP000094527">
    <property type="component" value="Unassembled WGS sequence"/>
</dbReference>
<keyword evidence="1" id="KW-0472">Membrane</keyword>
<dbReference type="AlphaFoldDB" id="A0A1D2MX05"/>
<gene>
    <name evidence="2" type="ORF">Ocin01_09101</name>
</gene>
<protein>
    <submittedName>
        <fullName evidence="2">Uncharacterized protein</fullName>
    </submittedName>
</protein>
<comment type="caution">
    <text evidence="2">The sequence shown here is derived from an EMBL/GenBank/DDBJ whole genome shotgun (WGS) entry which is preliminary data.</text>
</comment>
<evidence type="ECO:0000313" key="2">
    <source>
        <dbReference type="EMBL" id="ODM97573.1"/>
    </source>
</evidence>
<name>A0A1D2MX05_ORCCI</name>